<keyword evidence="2" id="KW-1185">Reference proteome</keyword>
<evidence type="ECO:0000313" key="1">
    <source>
        <dbReference type="EMBL" id="BCJ40318.1"/>
    </source>
</evidence>
<accession>A0ABM7LM33</accession>
<organism evidence="1 2">
    <name type="scientific">Actinoplanes ianthinogenes</name>
    <dbReference type="NCBI Taxonomy" id="122358"/>
    <lineage>
        <taxon>Bacteria</taxon>
        <taxon>Bacillati</taxon>
        <taxon>Actinomycetota</taxon>
        <taxon>Actinomycetes</taxon>
        <taxon>Micromonosporales</taxon>
        <taxon>Micromonosporaceae</taxon>
        <taxon>Actinoplanes</taxon>
    </lineage>
</organism>
<reference evidence="1 2" key="1">
    <citation type="submission" date="2020-08" db="EMBL/GenBank/DDBJ databases">
        <title>Whole genome shotgun sequence of Actinoplanes ianthinogenes NBRC 13996.</title>
        <authorList>
            <person name="Komaki H."/>
            <person name="Tamura T."/>
        </authorList>
    </citation>
    <scope>NUCLEOTIDE SEQUENCE [LARGE SCALE GENOMIC DNA]</scope>
    <source>
        <strain evidence="1 2">NBRC 13996</strain>
    </source>
</reference>
<evidence type="ECO:0000313" key="2">
    <source>
        <dbReference type="Proteomes" id="UP000676967"/>
    </source>
</evidence>
<proteinExistence type="predicted"/>
<sequence length="65" mass="6890">MPPQPSRWHLSETGATVTGAAGTGAGLLADVAAGAIPQVSQYPSSMVPGQFRWHFMTGHPSRSWR</sequence>
<gene>
    <name evidence="1" type="ORF">Aiant_09750</name>
</gene>
<dbReference type="Proteomes" id="UP000676967">
    <property type="component" value="Chromosome"/>
</dbReference>
<dbReference type="EMBL" id="AP023356">
    <property type="protein sequence ID" value="BCJ40318.1"/>
    <property type="molecule type" value="Genomic_DNA"/>
</dbReference>
<name>A0ABM7LM33_9ACTN</name>
<protein>
    <submittedName>
        <fullName evidence="1">Uncharacterized protein</fullName>
    </submittedName>
</protein>